<dbReference type="EMBL" id="JHEM01000002">
    <property type="protein sequence ID" value="KCB26139.1"/>
    <property type="molecule type" value="Genomic_DNA"/>
</dbReference>
<reference evidence="1 2" key="1">
    <citation type="submission" date="2014-03" db="EMBL/GenBank/DDBJ databases">
        <title>Genome sequence of Bordetella hinzii.</title>
        <authorList>
            <person name="Register K."/>
            <person name="Harvill E."/>
            <person name="Goodfield L.L."/>
            <person name="Ivanov Y.V."/>
            <person name="Meyer J.A."/>
            <person name="Muse S.J."/>
            <person name="Jacobs N."/>
            <person name="Bendor L."/>
            <person name="Smallridge W.E."/>
            <person name="Brinkac L.M."/>
            <person name="Sanka R."/>
            <person name="Kim M."/>
            <person name="Losada L."/>
        </authorList>
    </citation>
    <scope>NUCLEOTIDE SEQUENCE [LARGE SCALE GENOMIC DNA]</scope>
    <source>
        <strain evidence="1 2">OH87 BAL007II</strain>
    </source>
</reference>
<comment type="caution">
    <text evidence="1">The sequence shown here is derived from an EMBL/GenBank/DDBJ whole genome shotgun (WGS) entry which is preliminary data.</text>
</comment>
<name>A0ABR4R594_9BORD</name>
<organism evidence="1 2">
    <name type="scientific">Bordetella hinzii OH87 BAL007II</name>
    <dbReference type="NCBI Taxonomy" id="1331262"/>
    <lineage>
        <taxon>Bacteria</taxon>
        <taxon>Pseudomonadati</taxon>
        <taxon>Pseudomonadota</taxon>
        <taxon>Betaproteobacteria</taxon>
        <taxon>Burkholderiales</taxon>
        <taxon>Alcaligenaceae</taxon>
        <taxon>Bordetella</taxon>
    </lineage>
</organism>
<accession>A0ABR4R594</accession>
<evidence type="ECO:0000313" key="1">
    <source>
        <dbReference type="EMBL" id="KCB26139.1"/>
    </source>
</evidence>
<keyword evidence="2" id="KW-1185">Reference proteome</keyword>
<evidence type="ECO:0000313" key="2">
    <source>
        <dbReference type="Proteomes" id="UP000025748"/>
    </source>
</evidence>
<dbReference type="RefSeq" id="WP_196245772.1">
    <property type="nucleotide sequence ID" value="NZ_JHEM01000002.1"/>
</dbReference>
<proteinExistence type="predicted"/>
<gene>
    <name evidence="1" type="ORF">L544_3250</name>
</gene>
<protein>
    <submittedName>
        <fullName evidence="1">N-acetyltransferase YedL</fullName>
    </submittedName>
</protein>
<dbReference type="Proteomes" id="UP000025748">
    <property type="component" value="Unassembled WGS sequence"/>
</dbReference>
<sequence length="54" mass="6062">MTETENLLSQAQDIALRSFDAPSEGAVMEIFRRLCIENDEARMQQTQGLPGVLH</sequence>